<evidence type="ECO:0000313" key="1">
    <source>
        <dbReference type="EMBL" id="VDN20331.1"/>
    </source>
</evidence>
<accession>A0A183DUH8</accession>
<dbReference type="EMBL" id="UYRT01079266">
    <property type="protein sequence ID" value="VDN20331.1"/>
    <property type="molecule type" value="Genomic_DNA"/>
</dbReference>
<protein>
    <submittedName>
        <fullName evidence="3">MitMem_reg domain-containing protein</fullName>
    </submittedName>
</protein>
<name>A0A183DUH8_9BILA</name>
<sequence length="164" mass="17674">MGEAQSIESVLAQKNELAMKLLCEGLSMVGGSSMLLQELADLSANSAMPDGAGVELEKALSGLAQVHWMTLSVLELNINVQQQRSVIDSATIDPSVEILFVDALIRTIKLLFQAYEMLVDVSSDLHCSPSVCAPNYNQPLLALHFVIAAIAELCDALVKVAKYR</sequence>
<reference evidence="1 2" key="2">
    <citation type="submission" date="2018-11" db="EMBL/GenBank/DDBJ databases">
        <authorList>
            <consortium name="Pathogen Informatics"/>
        </authorList>
    </citation>
    <scope>NUCLEOTIDE SEQUENCE [LARGE SCALE GENOMIC DNA]</scope>
</reference>
<evidence type="ECO:0000313" key="3">
    <source>
        <dbReference type="WBParaSite" id="GPUH_0001238301-mRNA-1"/>
    </source>
</evidence>
<proteinExistence type="predicted"/>
<gene>
    <name evidence="1" type="ORF">GPUH_LOCUS12369</name>
</gene>
<evidence type="ECO:0000313" key="2">
    <source>
        <dbReference type="Proteomes" id="UP000271098"/>
    </source>
</evidence>
<organism evidence="3">
    <name type="scientific">Gongylonema pulchrum</name>
    <dbReference type="NCBI Taxonomy" id="637853"/>
    <lineage>
        <taxon>Eukaryota</taxon>
        <taxon>Metazoa</taxon>
        <taxon>Ecdysozoa</taxon>
        <taxon>Nematoda</taxon>
        <taxon>Chromadorea</taxon>
        <taxon>Rhabditida</taxon>
        <taxon>Spirurina</taxon>
        <taxon>Spiruromorpha</taxon>
        <taxon>Spiruroidea</taxon>
        <taxon>Gongylonematidae</taxon>
        <taxon>Gongylonema</taxon>
    </lineage>
</organism>
<dbReference type="Proteomes" id="UP000271098">
    <property type="component" value="Unassembled WGS sequence"/>
</dbReference>
<dbReference type="WBParaSite" id="GPUH_0001238301-mRNA-1">
    <property type="protein sequence ID" value="GPUH_0001238301-mRNA-1"/>
    <property type="gene ID" value="GPUH_0001238301"/>
</dbReference>
<keyword evidence="2" id="KW-1185">Reference proteome</keyword>
<reference evidence="3" key="1">
    <citation type="submission" date="2016-06" db="UniProtKB">
        <authorList>
            <consortium name="WormBaseParasite"/>
        </authorList>
    </citation>
    <scope>IDENTIFICATION</scope>
</reference>
<dbReference type="AlphaFoldDB" id="A0A183DUH8"/>